<sequence>MIVRHGWRLPPRHPEVQAGSVIVHGQPIDRRKSTGVFYNGALYEVREISQRELLDSGPRDAFLEWQDRELEFVRYLKVGTSQDASGLVVTLANRYDLTLTHREPLAEFRPRRILQVLRVQGLPGFHIHGCKPFLRGE</sequence>
<evidence type="ECO:0000313" key="2">
    <source>
        <dbReference type="Proteomes" id="UP000006860"/>
    </source>
</evidence>
<dbReference type="AlphaFoldDB" id="F0SR36"/>
<organism evidence="1 2">
    <name type="scientific">Rubinisphaera brasiliensis (strain ATCC 49424 / DSM 5305 / JCM 21570 / IAM 15109 / NBRC 103401 / IFAM 1448)</name>
    <name type="common">Planctomyces brasiliensis</name>
    <dbReference type="NCBI Taxonomy" id="756272"/>
    <lineage>
        <taxon>Bacteria</taxon>
        <taxon>Pseudomonadati</taxon>
        <taxon>Planctomycetota</taxon>
        <taxon>Planctomycetia</taxon>
        <taxon>Planctomycetales</taxon>
        <taxon>Planctomycetaceae</taxon>
        <taxon>Rubinisphaera</taxon>
    </lineage>
</organism>
<reference evidence="2" key="1">
    <citation type="submission" date="2011-02" db="EMBL/GenBank/DDBJ databases">
        <title>The complete genome of Planctomyces brasiliensis DSM 5305.</title>
        <authorList>
            <person name="Lucas S."/>
            <person name="Copeland A."/>
            <person name="Lapidus A."/>
            <person name="Bruce D."/>
            <person name="Goodwin L."/>
            <person name="Pitluck S."/>
            <person name="Kyrpides N."/>
            <person name="Mavromatis K."/>
            <person name="Pagani I."/>
            <person name="Ivanova N."/>
            <person name="Ovchinnikova G."/>
            <person name="Lu M."/>
            <person name="Detter J.C."/>
            <person name="Han C."/>
            <person name="Land M."/>
            <person name="Hauser L."/>
            <person name="Markowitz V."/>
            <person name="Cheng J.-F."/>
            <person name="Hugenholtz P."/>
            <person name="Woyke T."/>
            <person name="Wu D."/>
            <person name="Tindall B."/>
            <person name="Pomrenke H.G."/>
            <person name="Brambilla E."/>
            <person name="Klenk H.-P."/>
            <person name="Eisen J.A."/>
        </authorList>
    </citation>
    <scope>NUCLEOTIDE SEQUENCE [LARGE SCALE GENOMIC DNA]</scope>
    <source>
        <strain evidence="2">ATCC 49424 / DSM 5305 / JCM 21570 / IAM 15109 / NBRC 103401 / IFAM 1448</strain>
    </source>
</reference>
<protein>
    <submittedName>
        <fullName evidence="1">Uncharacterized protein</fullName>
    </submittedName>
</protein>
<gene>
    <name evidence="1" type="ordered locus">Plabr_3686</name>
</gene>
<keyword evidence="2" id="KW-1185">Reference proteome</keyword>
<proteinExistence type="predicted"/>
<evidence type="ECO:0000313" key="1">
    <source>
        <dbReference type="EMBL" id="ADY61283.1"/>
    </source>
</evidence>
<dbReference type="STRING" id="756272.Plabr_3686"/>
<dbReference type="HOGENOM" id="CLU_1863692_0_0_0"/>
<dbReference type="KEGG" id="pbs:Plabr_3686"/>
<name>F0SR36_RUBBR</name>
<dbReference type="Proteomes" id="UP000006860">
    <property type="component" value="Chromosome"/>
</dbReference>
<accession>F0SR36</accession>
<dbReference type="EMBL" id="CP002546">
    <property type="protein sequence ID" value="ADY61283.1"/>
    <property type="molecule type" value="Genomic_DNA"/>
</dbReference>